<dbReference type="HOGENOM" id="CLU_048021_2_0_1"/>
<dbReference type="SUPFAM" id="SSF47095">
    <property type="entry name" value="HMG-box"/>
    <property type="match status" value="2"/>
</dbReference>
<dbReference type="STRING" id="52586.A0A0B1NZH0"/>
<accession>A0A0B1NZH0</accession>
<organism evidence="1 2">
    <name type="scientific">Uncinula necator</name>
    <name type="common">Grape powdery mildew</name>
    <dbReference type="NCBI Taxonomy" id="52586"/>
    <lineage>
        <taxon>Eukaryota</taxon>
        <taxon>Fungi</taxon>
        <taxon>Dikarya</taxon>
        <taxon>Ascomycota</taxon>
        <taxon>Pezizomycotina</taxon>
        <taxon>Leotiomycetes</taxon>
        <taxon>Erysiphales</taxon>
        <taxon>Erysiphaceae</taxon>
        <taxon>Erysiphe</taxon>
    </lineage>
</organism>
<dbReference type="OMA" id="WVKSHTP"/>
<dbReference type="AlphaFoldDB" id="A0A0B1NZH0"/>
<gene>
    <name evidence="1" type="ORF">EV44_g1885</name>
</gene>
<dbReference type="EMBL" id="JNVN01002966">
    <property type="protein sequence ID" value="KHJ31353.1"/>
    <property type="molecule type" value="Genomic_DNA"/>
</dbReference>
<protein>
    <submittedName>
        <fullName evidence="1">Putative hmg box protein</fullName>
    </submittedName>
</protein>
<proteinExistence type="predicted"/>
<dbReference type="InterPro" id="IPR036910">
    <property type="entry name" value="HMG_box_dom_sf"/>
</dbReference>
<name>A0A0B1NZH0_UNCNE</name>
<reference evidence="1 2" key="1">
    <citation type="journal article" date="2014" name="BMC Genomics">
        <title>Adaptive genomic structural variation in the grape powdery mildew pathogen, Erysiphe necator.</title>
        <authorList>
            <person name="Jones L."/>
            <person name="Riaz S."/>
            <person name="Morales-Cruz A."/>
            <person name="Amrine K.C."/>
            <person name="McGuire B."/>
            <person name="Gubler W.D."/>
            <person name="Walker M.A."/>
            <person name="Cantu D."/>
        </authorList>
    </citation>
    <scope>NUCLEOTIDE SEQUENCE [LARGE SCALE GENOMIC DNA]</scope>
    <source>
        <strain evidence="2">c</strain>
    </source>
</reference>
<keyword evidence="2" id="KW-1185">Reference proteome</keyword>
<evidence type="ECO:0000313" key="1">
    <source>
        <dbReference type="EMBL" id="KHJ31353.1"/>
    </source>
</evidence>
<dbReference type="Gene3D" id="1.10.30.10">
    <property type="entry name" value="High mobility group box domain"/>
    <property type="match status" value="2"/>
</dbReference>
<evidence type="ECO:0000313" key="2">
    <source>
        <dbReference type="Proteomes" id="UP000030854"/>
    </source>
</evidence>
<dbReference type="Proteomes" id="UP000030854">
    <property type="component" value="Unassembled WGS sequence"/>
</dbReference>
<sequence length="320" mass="36445">MLLSSIGRSSLERVLAITSSSTSIALQSIKYFQRIPTTICHKDIPAGIISINFTKRQYSNSSRLDAIAKSRSGIPAGKSTRVSKSSVSKVKNKSQKLKQIKRKQTTVLVKKPRKAKKVLSELEKKIVKTISLKSKALRTPKKLPSSARTVYMAVNLKGTSGGEITSKFAEVSKGWKNISQSARERFEILAKANRVANDNKLKEWLSQYTPEQIRIANNARKQITKMGELKRYWKKIPDERLPKHPTSRFLCFVQERFNSGDFKGVDILEASKQLATEYFALSPTEHKKYQDMFIQSRNKYIKDYVAAFNREPQRVKKDLN</sequence>
<comment type="caution">
    <text evidence="1">The sequence shown here is derived from an EMBL/GenBank/DDBJ whole genome shotgun (WGS) entry which is preliminary data.</text>
</comment>